<dbReference type="InterPro" id="IPR020904">
    <property type="entry name" value="Sc_DH/Rdtase_CS"/>
</dbReference>
<dbReference type="PRINTS" id="PR00081">
    <property type="entry name" value="GDHRDH"/>
</dbReference>
<dbReference type="PANTHER" id="PTHR43391:SF8">
    <property type="entry name" value="RETINOL DEHYDROGENASE 8"/>
    <property type="match status" value="1"/>
</dbReference>
<comment type="similarity">
    <text evidence="1">Belongs to the short-chain dehydrogenases/reductases (SDR) family.</text>
</comment>
<feature type="domain" description="Ketoreductase" evidence="4">
    <location>
        <begin position="7"/>
        <end position="193"/>
    </location>
</feature>
<dbReference type="InterPro" id="IPR036291">
    <property type="entry name" value="NAD(P)-bd_dom_sf"/>
</dbReference>
<proteinExistence type="inferred from homology"/>
<dbReference type="Gene3D" id="3.40.50.720">
    <property type="entry name" value="NAD(P)-binding Rossmann-like Domain"/>
    <property type="match status" value="2"/>
</dbReference>
<evidence type="ECO:0000313" key="5">
    <source>
        <dbReference type="EMBL" id="RXN14556.1"/>
    </source>
</evidence>
<keyword evidence="6" id="KW-1185">Reference proteome</keyword>
<dbReference type="PANTHER" id="PTHR43391">
    <property type="entry name" value="RETINOL DEHYDROGENASE-RELATED"/>
    <property type="match status" value="1"/>
</dbReference>
<evidence type="ECO:0000256" key="2">
    <source>
        <dbReference type="ARBA" id="ARBA00023002"/>
    </source>
</evidence>
<name>A0A498M512_LABRO</name>
<dbReference type="GO" id="GO:0004745">
    <property type="term" value="F:all-trans-retinol dehydrogenase (NAD+) activity"/>
    <property type="evidence" value="ECO:0007669"/>
    <property type="project" value="TreeGrafter"/>
</dbReference>
<dbReference type="SUPFAM" id="SSF51735">
    <property type="entry name" value="NAD(P)-binding Rossmann-fold domains"/>
    <property type="match status" value="2"/>
</dbReference>
<dbReference type="EMBL" id="QBIY01012901">
    <property type="protein sequence ID" value="RXN14556.1"/>
    <property type="molecule type" value="Genomic_DNA"/>
</dbReference>
<organism evidence="5 6">
    <name type="scientific">Labeo rohita</name>
    <name type="common">Indian major carp</name>
    <name type="synonym">Cyprinus rohita</name>
    <dbReference type="NCBI Taxonomy" id="84645"/>
    <lineage>
        <taxon>Eukaryota</taxon>
        <taxon>Metazoa</taxon>
        <taxon>Chordata</taxon>
        <taxon>Craniata</taxon>
        <taxon>Vertebrata</taxon>
        <taxon>Euteleostomi</taxon>
        <taxon>Actinopterygii</taxon>
        <taxon>Neopterygii</taxon>
        <taxon>Teleostei</taxon>
        <taxon>Ostariophysi</taxon>
        <taxon>Cypriniformes</taxon>
        <taxon>Cyprinidae</taxon>
        <taxon>Labeoninae</taxon>
        <taxon>Labeonini</taxon>
        <taxon>Labeo</taxon>
    </lineage>
</organism>
<evidence type="ECO:0000259" key="4">
    <source>
        <dbReference type="SMART" id="SM00822"/>
    </source>
</evidence>
<dbReference type="InterPro" id="IPR002347">
    <property type="entry name" value="SDR_fam"/>
</dbReference>
<dbReference type="InterPro" id="IPR057326">
    <property type="entry name" value="KR_dom"/>
</dbReference>
<dbReference type="GO" id="GO:0042572">
    <property type="term" value="P:retinol metabolic process"/>
    <property type="evidence" value="ECO:0007669"/>
    <property type="project" value="TreeGrafter"/>
</dbReference>
<sequence>MAAEGQKVVLITGCSSGIGLAIAVTLARDEMKRYYVIGTMRDLKRKDKLVEAAGDAYGKTLSLLTLDVCSDESVKQCVDNIKDRHIDILINNAGVGLVGPVEGLSMDEMMAVFQTNFFGAVRMIKEVMPDMKKRQSGHIIVVSSAMGLQGVVFNDVYSASKFAIEGFCESLAVQLLKFNVTVSMIEPGPVHTEFEMKMFADVSKKEYAGTDPETLHHFRTYYLPSAMNIFQGLGQSPEHIAKCTKKVIESPRPPFRNLTNPLYTPIVALKYADETGSLSVHTFYHVLYNLGGVMNTLTIRYSSEIMAAEGQKVVLITGCSSGIGLAIAVMLARDEMKRYYVIGTMRDLKRKDKLVEAAGYAYVNNAGVGLVGPVEALSLDDMKQVFETNFFGVVRMIKEVMPDMKKRRSGHIIVVSSVLGLHGVAFNDVYSASKFATEGLCEGLAIQLMKFNVNVSMIEPGPVNTEFELKLMTEVSKKEYVGTDPETLDHFRTCYLPTQVNLFQGLGQTPEDIAKVTKKVIESKRPPFRNLTNPLYTPIVALKYADDTRSLSVHTFYHMLYNLGGVMHVSVRIMKFLNFEWLRRRAISPT</sequence>
<dbReference type="Pfam" id="PF00106">
    <property type="entry name" value="adh_short"/>
    <property type="match status" value="2"/>
</dbReference>
<dbReference type="CDD" id="cd09806">
    <property type="entry name" value="type1_17beta-HSD-like_SDR_c"/>
    <property type="match status" value="1"/>
</dbReference>
<dbReference type="Proteomes" id="UP000290572">
    <property type="component" value="Unassembled WGS sequence"/>
</dbReference>
<keyword evidence="2" id="KW-0560">Oxidoreductase</keyword>
<accession>A0A498M512</accession>
<reference evidence="5 6" key="1">
    <citation type="submission" date="2018-03" db="EMBL/GenBank/DDBJ databases">
        <title>Draft genome sequence of Rohu Carp (Labeo rohita).</title>
        <authorList>
            <person name="Das P."/>
            <person name="Kushwaha B."/>
            <person name="Joshi C.G."/>
            <person name="Kumar D."/>
            <person name="Nagpure N.S."/>
            <person name="Sahoo L."/>
            <person name="Das S.P."/>
            <person name="Bit A."/>
            <person name="Patnaik S."/>
            <person name="Meher P.K."/>
            <person name="Jayasankar P."/>
            <person name="Koringa P.G."/>
            <person name="Patel N.V."/>
            <person name="Hinsu A.T."/>
            <person name="Kumar R."/>
            <person name="Pandey M."/>
            <person name="Agarwal S."/>
            <person name="Srivastava S."/>
            <person name="Singh M."/>
            <person name="Iquebal M.A."/>
            <person name="Jaiswal S."/>
            <person name="Angadi U.B."/>
            <person name="Kumar N."/>
            <person name="Raza M."/>
            <person name="Shah T.M."/>
            <person name="Rai A."/>
            <person name="Jena J.K."/>
        </authorList>
    </citation>
    <scope>NUCLEOTIDE SEQUENCE [LARGE SCALE GENOMIC DNA]</scope>
    <source>
        <strain evidence="5">DASCIFA01</strain>
        <tissue evidence="5">Testis</tissue>
    </source>
</reference>
<dbReference type="PROSITE" id="PS00061">
    <property type="entry name" value="ADH_SHORT"/>
    <property type="match status" value="2"/>
</dbReference>
<dbReference type="SMART" id="SM00822">
    <property type="entry name" value="PKS_KR"/>
    <property type="match status" value="1"/>
</dbReference>
<dbReference type="AlphaFoldDB" id="A0A498M512"/>
<gene>
    <name evidence="5" type="ORF">ROHU_028607</name>
</gene>
<dbReference type="GO" id="GO:0005829">
    <property type="term" value="C:cytosol"/>
    <property type="evidence" value="ECO:0007669"/>
    <property type="project" value="TreeGrafter"/>
</dbReference>
<evidence type="ECO:0000256" key="3">
    <source>
        <dbReference type="ARBA" id="ARBA00023098"/>
    </source>
</evidence>
<dbReference type="PRINTS" id="PR00080">
    <property type="entry name" value="SDRFAMILY"/>
</dbReference>
<evidence type="ECO:0000313" key="6">
    <source>
        <dbReference type="Proteomes" id="UP000290572"/>
    </source>
</evidence>
<dbReference type="STRING" id="84645.A0A498M512"/>
<evidence type="ECO:0000256" key="1">
    <source>
        <dbReference type="ARBA" id="ARBA00006484"/>
    </source>
</evidence>
<protein>
    <submittedName>
        <fullName evidence="5">Retinol dehydrogenase 8-like protein</fullName>
    </submittedName>
</protein>
<comment type="caution">
    <text evidence="5">The sequence shown here is derived from an EMBL/GenBank/DDBJ whole genome shotgun (WGS) entry which is preliminary data.</text>
</comment>
<dbReference type="FunFam" id="3.40.50.720:FF:000323">
    <property type="entry name" value="Estradiol 17-beta-dehydrogenase 1"/>
    <property type="match status" value="1"/>
</dbReference>
<keyword evidence="3" id="KW-0443">Lipid metabolism</keyword>